<feature type="region of interest" description="Disordered" evidence="1">
    <location>
        <begin position="81"/>
        <end position="260"/>
    </location>
</feature>
<evidence type="ECO:0000313" key="3">
    <source>
        <dbReference type="Proteomes" id="UP001162131"/>
    </source>
</evidence>
<reference evidence="2" key="1">
    <citation type="submission" date="2021-09" db="EMBL/GenBank/DDBJ databases">
        <authorList>
            <consortium name="AG Swart"/>
            <person name="Singh M."/>
            <person name="Singh A."/>
            <person name="Seah K."/>
            <person name="Emmerich C."/>
        </authorList>
    </citation>
    <scope>NUCLEOTIDE SEQUENCE</scope>
    <source>
        <strain evidence="2">ATCC30299</strain>
    </source>
</reference>
<keyword evidence="3" id="KW-1185">Reference proteome</keyword>
<dbReference type="PANTHER" id="PTHR37028">
    <property type="entry name" value="UNNAMED PRODUCT-RELATED"/>
    <property type="match status" value="1"/>
</dbReference>
<feature type="compositionally biased region" description="Basic and acidic residues" evidence="1">
    <location>
        <begin position="124"/>
        <end position="147"/>
    </location>
</feature>
<dbReference type="AlphaFoldDB" id="A0AAU9K7Q9"/>
<gene>
    <name evidence="2" type="ORF">BSTOLATCC_MIC58275</name>
</gene>
<organism evidence="2 3">
    <name type="scientific">Blepharisma stoltei</name>
    <dbReference type="NCBI Taxonomy" id="1481888"/>
    <lineage>
        <taxon>Eukaryota</taxon>
        <taxon>Sar</taxon>
        <taxon>Alveolata</taxon>
        <taxon>Ciliophora</taxon>
        <taxon>Postciliodesmatophora</taxon>
        <taxon>Heterotrichea</taxon>
        <taxon>Heterotrichida</taxon>
        <taxon>Blepharismidae</taxon>
        <taxon>Blepharisma</taxon>
    </lineage>
</organism>
<feature type="compositionally biased region" description="Polar residues" evidence="1">
    <location>
        <begin position="38"/>
        <end position="56"/>
    </location>
</feature>
<accession>A0AAU9K7Q9</accession>
<feature type="compositionally biased region" description="Basic and acidic residues" evidence="1">
    <location>
        <begin position="81"/>
        <end position="96"/>
    </location>
</feature>
<dbReference type="PANTHER" id="PTHR37028:SF4">
    <property type="entry name" value="ALMS MOTIF DOMAIN-CONTAINING PROTEIN"/>
    <property type="match status" value="1"/>
</dbReference>
<evidence type="ECO:0000313" key="2">
    <source>
        <dbReference type="EMBL" id="CAG9333463.1"/>
    </source>
</evidence>
<proteinExistence type="predicted"/>
<name>A0AAU9K7Q9_9CILI</name>
<dbReference type="EMBL" id="CAJZBQ010000056">
    <property type="protein sequence ID" value="CAG9333463.1"/>
    <property type="molecule type" value="Genomic_DNA"/>
</dbReference>
<sequence length="700" mass="82516">MEDSPRLTEERRKEILENLRKEREKRREMLTKGENIEGSYNNTPQSSNKNVGSTLRSETLNKLLQERRETMEQGQNLLDWTKQKLQENVREEKDYRNYLSGSGSECPTPRKKPTAIASSPRSEISIKKEVPMSKTKEVPKKAEKPEPAKPPTKRKVPNPRPSSAPPRKNQEKPKPSAQPTYNQECTFKPKINPLPQTKELNYNKPKSQDFDSRIDELSKPKSETIKKREKERLAKEKEAEKSCPFKPQISPYPMKRQDEPVEERLIKLGEERAKSREKLLREKEMNEMITHSFTPKISSESEKIAKKKPPIYKRIFEIQKEKNNEMEKLRLENEKGSEMAFQPRINPKSERIAEYKKRLEEQGEVLRKTRSIDEYRKEESEKYTFSPKISARTNGKGFEEFLERQEEFKLKIKEKTQQNITKWQSDEYTFAPTINPSSRQMAQNIDKSYDDKLDRIGKDEHERRENKKAMIQQEYYSKFTYEPEINQLSKALGRAVSLEELAYDEEGKIKKRLLAGALTAEKEQACTFKPEINKNKYTGIRSKYTDPENVLDNIHEELNKKNEKIEAHRSIKDSEELKDCTFKPQINTPKPQTAKPIVVSGLDRFLELKELKKRYDEEKKEREEKVFGLKNKNNWDHYYTVPQPFNLTTANKEENLKKLKQERLEEEMRECTFKPNTMESKNLQAISRILGDSFLHLKVW</sequence>
<dbReference type="Proteomes" id="UP001162131">
    <property type="component" value="Unassembled WGS sequence"/>
</dbReference>
<evidence type="ECO:0000256" key="1">
    <source>
        <dbReference type="SAM" id="MobiDB-lite"/>
    </source>
</evidence>
<protein>
    <submittedName>
        <fullName evidence="2">Uncharacterized protein</fullName>
    </submittedName>
</protein>
<comment type="caution">
    <text evidence="2">The sequence shown here is derived from an EMBL/GenBank/DDBJ whole genome shotgun (WGS) entry which is preliminary data.</text>
</comment>
<feature type="compositionally biased region" description="Basic and acidic residues" evidence="1">
    <location>
        <begin position="23"/>
        <end position="35"/>
    </location>
</feature>
<feature type="region of interest" description="Disordered" evidence="1">
    <location>
        <begin position="23"/>
        <end position="56"/>
    </location>
</feature>
<feature type="compositionally biased region" description="Basic and acidic residues" evidence="1">
    <location>
        <begin position="206"/>
        <end position="243"/>
    </location>
</feature>
<feature type="region of interest" description="Disordered" evidence="1">
    <location>
        <begin position="448"/>
        <end position="468"/>
    </location>
</feature>